<dbReference type="RefSeq" id="WP_161813193.1">
    <property type="nucleotide sequence ID" value="NZ_BLJN01000003.1"/>
</dbReference>
<organism evidence="7 8">
    <name type="scientific">Steroidobacter agaridevorans</name>
    <dbReference type="NCBI Taxonomy" id="2695856"/>
    <lineage>
        <taxon>Bacteria</taxon>
        <taxon>Pseudomonadati</taxon>
        <taxon>Pseudomonadota</taxon>
        <taxon>Gammaproteobacteria</taxon>
        <taxon>Steroidobacterales</taxon>
        <taxon>Steroidobacteraceae</taxon>
        <taxon>Steroidobacter</taxon>
    </lineage>
</organism>
<accession>A0A829YF57</accession>
<comment type="caution">
    <text evidence="7">The sequence shown here is derived from an EMBL/GenBank/DDBJ whole genome shotgun (WGS) entry which is preliminary data.</text>
</comment>
<evidence type="ECO:0000256" key="3">
    <source>
        <dbReference type="ARBA" id="ARBA00023004"/>
    </source>
</evidence>
<feature type="chain" id="PRO_5032990681" description="Cytochrome c domain-containing protein" evidence="5">
    <location>
        <begin position="24"/>
        <end position="387"/>
    </location>
</feature>
<name>A0A829YF57_9GAMM</name>
<dbReference type="PROSITE" id="PS51007">
    <property type="entry name" value="CYTC"/>
    <property type="match status" value="1"/>
</dbReference>
<keyword evidence="8" id="KW-1185">Reference proteome</keyword>
<dbReference type="SUPFAM" id="SSF46626">
    <property type="entry name" value="Cytochrome c"/>
    <property type="match status" value="2"/>
</dbReference>
<dbReference type="GO" id="GO:0020037">
    <property type="term" value="F:heme binding"/>
    <property type="evidence" value="ECO:0007669"/>
    <property type="project" value="InterPro"/>
</dbReference>
<dbReference type="Gene3D" id="1.10.760.10">
    <property type="entry name" value="Cytochrome c-like domain"/>
    <property type="match status" value="2"/>
</dbReference>
<dbReference type="InterPro" id="IPR009056">
    <property type="entry name" value="Cyt_c-like_dom"/>
</dbReference>
<evidence type="ECO:0000313" key="8">
    <source>
        <dbReference type="Proteomes" id="UP000445000"/>
    </source>
</evidence>
<evidence type="ECO:0000313" key="7">
    <source>
        <dbReference type="EMBL" id="GFE81563.1"/>
    </source>
</evidence>
<evidence type="ECO:0000256" key="4">
    <source>
        <dbReference type="PROSITE-ProRule" id="PRU00433"/>
    </source>
</evidence>
<evidence type="ECO:0000259" key="6">
    <source>
        <dbReference type="PROSITE" id="PS51007"/>
    </source>
</evidence>
<keyword evidence="2 4" id="KW-0479">Metal-binding</keyword>
<reference evidence="8" key="1">
    <citation type="submission" date="2020-01" db="EMBL/GenBank/DDBJ databases">
        <title>'Steroidobacter agaridevorans' sp. nov., agar-degrading bacteria isolated from rhizosphere soils.</title>
        <authorList>
            <person name="Ikenaga M."/>
            <person name="Kataoka M."/>
            <person name="Murouchi A."/>
            <person name="Katsuragi S."/>
            <person name="Sakai M."/>
        </authorList>
    </citation>
    <scope>NUCLEOTIDE SEQUENCE [LARGE SCALE GENOMIC DNA]</scope>
    <source>
        <strain evidence="8">YU21-B</strain>
    </source>
</reference>
<sequence length="387" mass="42607">MLARSKSRQFALALALLPALAIASEPAESVADISAHDAAGLEFFRGPLDFLKARQLFERETFGGNGRTCLTCHSRETGTVSPADARKRYGRNRKDPLFLADGSDDGAGHGTERMLADATFLVRIPLPDNVRLANDPEARSVVVRRGAPSTLNTPALDPVLMHDGRQPDLIAQARGAIFDHAQVRREPKQRDLELIAAYQHTPQFFSSLTTFKYAYFGIKPKLPTPRTAAEIRGRRFFLDVPLEGDFKSGLCANCHSGPMLNETNEFGPFPPFARGGRFQSVGVSEVNIAGNPVYDFVFTNPDGTTTTVSSPDPGRALITGSTDFESLNAFKIPSLWGVTRTAPYFHDNSAKTLEEVMQQYARFFSVLGLTLTEQDQKDMIAYMKLMQ</sequence>
<dbReference type="PANTHER" id="PTHR30600">
    <property type="entry name" value="CYTOCHROME C PEROXIDASE-RELATED"/>
    <property type="match status" value="1"/>
</dbReference>
<keyword evidence="5" id="KW-0732">Signal</keyword>
<keyword evidence="1 4" id="KW-0349">Heme</keyword>
<keyword evidence="3 4" id="KW-0408">Iron</keyword>
<dbReference type="AlphaFoldDB" id="A0A829YF57"/>
<evidence type="ECO:0000256" key="5">
    <source>
        <dbReference type="SAM" id="SignalP"/>
    </source>
</evidence>
<dbReference type="GO" id="GO:0009055">
    <property type="term" value="F:electron transfer activity"/>
    <property type="evidence" value="ECO:0007669"/>
    <property type="project" value="InterPro"/>
</dbReference>
<dbReference type="EMBL" id="BLJN01000003">
    <property type="protein sequence ID" value="GFE81563.1"/>
    <property type="molecule type" value="Genomic_DNA"/>
</dbReference>
<feature type="domain" description="Cytochrome c" evidence="6">
    <location>
        <begin position="228"/>
        <end position="387"/>
    </location>
</feature>
<dbReference type="GO" id="GO:0046872">
    <property type="term" value="F:metal ion binding"/>
    <property type="evidence" value="ECO:0007669"/>
    <property type="project" value="UniProtKB-KW"/>
</dbReference>
<proteinExistence type="predicted"/>
<dbReference type="InterPro" id="IPR036909">
    <property type="entry name" value="Cyt_c-like_dom_sf"/>
</dbReference>
<feature type="signal peptide" evidence="5">
    <location>
        <begin position="1"/>
        <end position="23"/>
    </location>
</feature>
<dbReference type="GO" id="GO:0004130">
    <property type="term" value="F:cytochrome-c peroxidase activity"/>
    <property type="evidence" value="ECO:0007669"/>
    <property type="project" value="TreeGrafter"/>
</dbReference>
<gene>
    <name evidence="7" type="ORF">GCM10011487_35630</name>
</gene>
<protein>
    <recommendedName>
        <fullName evidence="6">Cytochrome c domain-containing protein</fullName>
    </recommendedName>
</protein>
<dbReference type="InterPro" id="IPR051395">
    <property type="entry name" value="Cytochrome_c_Peroxidase/MauG"/>
</dbReference>
<evidence type="ECO:0000256" key="1">
    <source>
        <dbReference type="ARBA" id="ARBA00022617"/>
    </source>
</evidence>
<evidence type="ECO:0000256" key="2">
    <source>
        <dbReference type="ARBA" id="ARBA00022723"/>
    </source>
</evidence>
<dbReference type="Proteomes" id="UP000445000">
    <property type="component" value="Unassembled WGS sequence"/>
</dbReference>